<dbReference type="GO" id="GO:0016491">
    <property type="term" value="F:oxidoreductase activity"/>
    <property type="evidence" value="ECO:0007669"/>
    <property type="project" value="UniProtKB-KW"/>
</dbReference>
<reference evidence="5" key="1">
    <citation type="submission" date="2021-03" db="EMBL/GenBank/DDBJ databases">
        <authorList>
            <person name="Kanchanasin P."/>
            <person name="Saeng-In P."/>
            <person name="Phongsopitanun W."/>
            <person name="Yuki M."/>
            <person name="Kudo T."/>
            <person name="Ohkuma M."/>
            <person name="Tanasupawat S."/>
        </authorList>
    </citation>
    <scope>NUCLEOTIDE SEQUENCE</scope>
    <source>
        <strain evidence="5">GKU 128</strain>
    </source>
</reference>
<comment type="similarity">
    <text evidence="1">Belongs to the short-chain dehydrogenases/reductases (SDR) family.</text>
</comment>
<evidence type="ECO:0000313" key="5">
    <source>
        <dbReference type="EMBL" id="MBO2455758.1"/>
    </source>
</evidence>
<evidence type="ECO:0000256" key="3">
    <source>
        <dbReference type="ARBA" id="ARBA00023027"/>
    </source>
</evidence>
<evidence type="ECO:0000256" key="1">
    <source>
        <dbReference type="ARBA" id="ARBA00006484"/>
    </source>
</evidence>
<dbReference type="Gene3D" id="3.40.50.720">
    <property type="entry name" value="NAD(P)-binding Rossmann-like Domain"/>
    <property type="match status" value="1"/>
</dbReference>
<dbReference type="PANTHER" id="PTHR24321">
    <property type="entry name" value="DEHYDROGENASES, SHORT CHAIN"/>
    <property type="match status" value="1"/>
</dbReference>
<dbReference type="Proteomes" id="UP000669179">
    <property type="component" value="Unassembled WGS sequence"/>
</dbReference>
<accession>A0A939PPH9</accession>
<dbReference type="RefSeq" id="WP_208263999.1">
    <property type="nucleotide sequence ID" value="NZ_JAGEOJ010000041.1"/>
</dbReference>
<dbReference type="CDD" id="cd05233">
    <property type="entry name" value="SDR_c"/>
    <property type="match status" value="1"/>
</dbReference>
<evidence type="ECO:0000256" key="2">
    <source>
        <dbReference type="ARBA" id="ARBA00023002"/>
    </source>
</evidence>
<protein>
    <submittedName>
        <fullName evidence="5">SDR family oxidoreductase</fullName>
    </submittedName>
</protein>
<dbReference type="Pfam" id="PF13561">
    <property type="entry name" value="adh_short_C2"/>
    <property type="match status" value="1"/>
</dbReference>
<sequence>MRGLDGAKILVTGADGAIGRAVVARLNEEGARVAALDLHKPEQDGLACAVAADVTSEEGMIAATATASEALGGIDGLVAMAGIQASAPTHELGLDTFRKVLDVGAVGTFLAVKSVLPGMLAQGGGRIITFGSTAAVCSAPQLAAYAAAKGAVLQFTRSVAVEYAGRGIRANCLCPGGVETPMLAAIDAARVGPDHFKEGHPIGRYAAPAEIASVVSFLLSDESSFVLGATVMADGGYSIG</sequence>
<comment type="caution">
    <text evidence="5">The sequence shown here is derived from an EMBL/GenBank/DDBJ whole genome shotgun (WGS) entry which is preliminary data.</text>
</comment>
<dbReference type="PRINTS" id="PR00081">
    <property type="entry name" value="GDHRDH"/>
</dbReference>
<keyword evidence="2" id="KW-0560">Oxidoreductase</keyword>
<name>A0A939PPH9_9ACTN</name>
<dbReference type="AlphaFoldDB" id="A0A939PPH9"/>
<evidence type="ECO:0000313" key="6">
    <source>
        <dbReference type="Proteomes" id="UP000669179"/>
    </source>
</evidence>
<dbReference type="EMBL" id="JAGEOJ010000041">
    <property type="protein sequence ID" value="MBO2455758.1"/>
    <property type="molecule type" value="Genomic_DNA"/>
</dbReference>
<dbReference type="SUPFAM" id="SSF51735">
    <property type="entry name" value="NAD(P)-binding Rossmann-fold domains"/>
    <property type="match status" value="1"/>
</dbReference>
<keyword evidence="3" id="KW-0520">NAD</keyword>
<dbReference type="InterPro" id="IPR002347">
    <property type="entry name" value="SDR_fam"/>
</dbReference>
<proteinExistence type="inferred from homology"/>
<dbReference type="PROSITE" id="PS00061">
    <property type="entry name" value="ADH_SHORT"/>
    <property type="match status" value="1"/>
</dbReference>
<dbReference type="PRINTS" id="PR00080">
    <property type="entry name" value="SDRFAMILY"/>
</dbReference>
<dbReference type="PANTHER" id="PTHR24321:SF8">
    <property type="entry name" value="ESTRADIOL 17-BETA-DEHYDROGENASE 8-RELATED"/>
    <property type="match status" value="1"/>
</dbReference>
<gene>
    <name evidence="5" type="ORF">J4573_52390</name>
</gene>
<dbReference type="SMART" id="SM00822">
    <property type="entry name" value="PKS_KR"/>
    <property type="match status" value="1"/>
</dbReference>
<dbReference type="InterPro" id="IPR020904">
    <property type="entry name" value="Sc_DH/Rdtase_CS"/>
</dbReference>
<organism evidence="5 6">
    <name type="scientific">Actinomadura barringtoniae</name>
    <dbReference type="NCBI Taxonomy" id="1427535"/>
    <lineage>
        <taxon>Bacteria</taxon>
        <taxon>Bacillati</taxon>
        <taxon>Actinomycetota</taxon>
        <taxon>Actinomycetes</taxon>
        <taxon>Streptosporangiales</taxon>
        <taxon>Thermomonosporaceae</taxon>
        <taxon>Actinomadura</taxon>
    </lineage>
</organism>
<dbReference type="FunFam" id="3.40.50.720:FF:000084">
    <property type="entry name" value="Short-chain dehydrogenase reductase"/>
    <property type="match status" value="1"/>
</dbReference>
<keyword evidence="6" id="KW-1185">Reference proteome</keyword>
<feature type="domain" description="Ketoreductase" evidence="4">
    <location>
        <begin position="7"/>
        <end position="179"/>
    </location>
</feature>
<dbReference type="InterPro" id="IPR036291">
    <property type="entry name" value="NAD(P)-bd_dom_sf"/>
</dbReference>
<evidence type="ECO:0000259" key="4">
    <source>
        <dbReference type="SMART" id="SM00822"/>
    </source>
</evidence>
<dbReference type="InterPro" id="IPR057326">
    <property type="entry name" value="KR_dom"/>
</dbReference>